<dbReference type="SMART" id="SM00192">
    <property type="entry name" value="LDLa"/>
    <property type="match status" value="1"/>
</dbReference>
<keyword evidence="10" id="KW-0560">Oxidoreductase</keyword>
<evidence type="ECO:0000256" key="9">
    <source>
        <dbReference type="ARBA" id="ARBA00022964"/>
    </source>
</evidence>
<dbReference type="Pfam" id="PF13640">
    <property type="entry name" value="2OG-FeII_Oxy_3"/>
    <property type="match status" value="1"/>
</dbReference>
<evidence type="ECO:0000256" key="3">
    <source>
        <dbReference type="ARBA" id="ARBA00004319"/>
    </source>
</evidence>
<dbReference type="CDD" id="cd00112">
    <property type="entry name" value="LDLa"/>
    <property type="match status" value="1"/>
</dbReference>
<dbReference type="AlphaFoldDB" id="A0ABD0LZE8"/>
<dbReference type="GO" id="GO:0004656">
    <property type="term" value="F:procollagen-proline 4-dioxygenase activity"/>
    <property type="evidence" value="ECO:0007669"/>
    <property type="project" value="UniProtKB-EC"/>
</dbReference>
<keyword evidence="12" id="KW-1015">Disulfide bond</keyword>
<dbReference type="PANTHER" id="PTHR10869">
    <property type="entry name" value="PROLYL 4-HYDROXYLASE ALPHA SUBUNIT"/>
    <property type="match status" value="1"/>
</dbReference>
<dbReference type="GO" id="GO:0031418">
    <property type="term" value="F:L-ascorbic acid binding"/>
    <property type="evidence" value="ECO:0007669"/>
    <property type="project" value="UniProtKB-KW"/>
</dbReference>
<dbReference type="GO" id="GO:0005788">
    <property type="term" value="C:endoplasmic reticulum lumen"/>
    <property type="evidence" value="ECO:0007669"/>
    <property type="project" value="UniProtKB-SubCell"/>
</dbReference>
<dbReference type="Gene3D" id="4.10.400.10">
    <property type="entry name" value="Low-density Lipoprotein Receptor"/>
    <property type="match status" value="1"/>
</dbReference>
<reference evidence="17 18" key="1">
    <citation type="journal article" date="2023" name="Sci. Data">
        <title>Genome assembly of the Korean intertidal mud-creeper Batillaria attramentaria.</title>
        <authorList>
            <person name="Patra A.K."/>
            <person name="Ho P.T."/>
            <person name="Jun S."/>
            <person name="Lee S.J."/>
            <person name="Kim Y."/>
            <person name="Won Y.J."/>
        </authorList>
    </citation>
    <scope>NUCLEOTIDE SEQUENCE [LARGE SCALE GENOMIC DNA]</scope>
    <source>
        <strain evidence="17">Wonlab-2016</strain>
    </source>
</reference>
<evidence type="ECO:0000259" key="16">
    <source>
        <dbReference type="PROSITE" id="PS51471"/>
    </source>
</evidence>
<evidence type="ECO:0000256" key="6">
    <source>
        <dbReference type="ARBA" id="ARBA00022723"/>
    </source>
</evidence>
<keyword evidence="13" id="KW-0325">Glycoprotein</keyword>
<dbReference type="PROSITE" id="PS51471">
    <property type="entry name" value="FE2OG_OXY"/>
    <property type="match status" value="1"/>
</dbReference>
<dbReference type="Gene3D" id="6.10.140.1460">
    <property type="match status" value="1"/>
</dbReference>
<dbReference type="InterPro" id="IPR011990">
    <property type="entry name" value="TPR-like_helical_dom_sf"/>
</dbReference>
<feature type="compositionally biased region" description="Pro residues" evidence="14">
    <location>
        <begin position="697"/>
        <end position="708"/>
    </location>
</feature>
<keyword evidence="6" id="KW-0479">Metal-binding</keyword>
<evidence type="ECO:0000256" key="12">
    <source>
        <dbReference type="ARBA" id="ARBA00023157"/>
    </source>
</evidence>
<dbReference type="InterPro" id="IPR005123">
    <property type="entry name" value="Oxoglu/Fe-dep_dioxygenase_dom"/>
</dbReference>
<dbReference type="Pfam" id="PF08336">
    <property type="entry name" value="P4Ha_N"/>
    <property type="match status" value="1"/>
</dbReference>
<evidence type="ECO:0000256" key="5">
    <source>
        <dbReference type="ARBA" id="ARBA00012269"/>
    </source>
</evidence>
<feature type="compositionally biased region" description="Low complexity" evidence="14">
    <location>
        <begin position="709"/>
        <end position="743"/>
    </location>
</feature>
<dbReference type="InterPro" id="IPR044862">
    <property type="entry name" value="Pro_4_hyd_alph_FE2OG_OXY"/>
</dbReference>
<evidence type="ECO:0000256" key="7">
    <source>
        <dbReference type="ARBA" id="ARBA00022824"/>
    </source>
</evidence>
<evidence type="ECO:0000256" key="1">
    <source>
        <dbReference type="ARBA" id="ARBA00001961"/>
    </source>
</evidence>
<dbReference type="EMBL" id="JACVVK020000014">
    <property type="protein sequence ID" value="KAK7504600.1"/>
    <property type="molecule type" value="Genomic_DNA"/>
</dbReference>
<sequence length="750" mass="84273">MSARQRNRRGVFGTLLASLVLVLTMTSPAVADVFTASHKIAELAGIEGQLLDTLRNFINEEYDQLKALSQFLLERSKEYRLSLESRPPESQSQILKHPNAAYQLIKWYVKTWTRRMDNSPCFKSRLKSEVTSLVPVFKDFEGALSALVRLHHIYRLNASDMYDGNYLGYQGPRLEPDDAFEVGRQAFVDGLPQESRQWLELAADKMREDWRKQKEEGQGKTARPRAQQVTRSLAWTLALLGRAYYVVSSWHNVPNLPEVNALKEDLEGASEIKYTHDNKSHYSNLSELCSRDKEHRVSEIRPYHVCRYKPALHSPYLQYKEEILSQEPYVSVFYDVVNDTEIDTIKHRFVDDDELPAAAAVSKKVKAITRLEVKYLRAKRPFSAEPLQVVNYGLGGHYDAHKDAMELSDVEKGGQTVFTQAGISVAPLKGMALFWYNYEPDMSQTQELTTHAGCPVVYGHKWIATKWIWTYGNTFRRPCGMSPNATQLDIERLVQSRDWARSWDELTEYCGEELYVYSSAVLKVNGYYSDETCSVDIRASHAEYKNEVRLELMSLQANCQRNWIQLHANNAPLSNKLCGLENALTMYVTYPSDTLTVTIGTNKWGSEITSRMLATSTSTWHSNGDFICGNGMYVDESLQCDGYNNCGDWSDEDSDLCGTDVARRATMIKPGYAYGPPPYGAINNGYMPPPPPYNAMPDVTMPPPPAPQPARAATEAASEPATATTVSNTNSTSTAASDNSGATGVTPEAV</sequence>
<dbReference type="EC" id="1.14.11.2" evidence="5"/>
<comment type="subcellular location">
    <subcellularLocation>
        <location evidence="3">Endoplasmic reticulum lumen</location>
    </subcellularLocation>
</comment>
<evidence type="ECO:0000313" key="18">
    <source>
        <dbReference type="Proteomes" id="UP001519460"/>
    </source>
</evidence>
<evidence type="ECO:0000256" key="2">
    <source>
        <dbReference type="ARBA" id="ARBA00002035"/>
    </source>
</evidence>
<dbReference type="InterPro" id="IPR013547">
    <property type="entry name" value="P4H_N"/>
</dbReference>
<gene>
    <name evidence="17" type="ORF">BaRGS_00004086</name>
</gene>
<keyword evidence="15" id="KW-0732">Signal</keyword>
<dbReference type="Gene3D" id="2.60.120.620">
    <property type="entry name" value="q2cbj1_9rhob like domain"/>
    <property type="match status" value="1"/>
</dbReference>
<evidence type="ECO:0000256" key="13">
    <source>
        <dbReference type="ARBA" id="ARBA00023180"/>
    </source>
</evidence>
<comment type="similarity">
    <text evidence="4">Belongs to the P4HA family.</text>
</comment>
<evidence type="ECO:0000256" key="15">
    <source>
        <dbReference type="SAM" id="SignalP"/>
    </source>
</evidence>
<feature type="domain" description="Fe2OG dioxygenase" evidence="16">
    <location>
        <begin position="383"/>
        <end position="470"/>
    </location>
</feature>
<feature type="region of interest" description="Disordered" evidence="14">
    <location>
        <begin position="697"/>
        <end position="750"/>
    </location>
</feature>
<dbReference type="Proteomes" id="UP001519460">
    <property type="component" value="Unassembled WGS sequence"/>
</dbReference>
<dbReference type="GO" id="GO:0046872">
    <property type="term" value="F:metal ion binding"/>
    <property type="evidence" value="ECO:0007669"/>
    <property type="project" value="UniProtKB-KW"/>
</dbReference>
<evidence type="ECO:0000256" key="14">
    <source>
        <dbReference type="SAM" id="MobiDB-lite"/>
    </source>
</evidence>
<evidence type="ECO:0000256" key="4">
    <source>
        <dbReference type="ARBA" id="ARBA00006511"/>
    </source>
</evidence>
<comment type="cofactor">
    <cofactor evidence="1">
        <name>L-ascorbate</name>
        <dbReference type="ChEBI" id="CHEBI:38290"/>
    </cofactor>
</comment>
<feature type="signal peptide" evidence="15">
    <location>
        <begin position="1"/>
        <end position="31"/>
    </location>
</feature>
<keyword evidence="9" id="KW-0223">Dioxygenase</keyword>
<comment type="caution">
    <text evidence="17">The sequence shown here is derived from an EMBL/GenBank/DDBJ whole genome shotgun (WGS) entry which is preliminary data.</text>
</comment>
<keyword evidence="11" id="KW-0408">Iron</keyword>
<dbReference type="InterPro" id="IPR045054">
    <property type="entry name" value="P4HA-like"/>
</dbReference>
<dbReference type="InterPro" id="IPR036055">
    <property type="entry name" value="LDL_receptor-like_sf"/>
</dbReference>
<feature type="chain" id="PRO_5044783034" description="procollagen-proline 4-dioxygenase" evidence="15">
    <location>
        <begin position="32"/>
        <end position="750"/>
    </location>
</feature>
<protein>
    <recommendedName>
        <fullName evidence="5">procollagen-proline 4-dioxygenase</fullName>
        <ecNumber evidence="5">1.14.11.2</ecNumber>
    </recommendedName>
</protein>
<keyword evidence="8" id="KW-0847">Vitamin C</keyword>
<dbReference type="InterPro" id="IPR002172">
    <property type="entry name" value="LDrepeatLR_classA_rpt"/>
</dbReference>
<accession>A0ABD0LZE8</accession>
<proteinExistence type="inferred from homology"/>
<evidence type="ECO:0000256" key="8">
    <source>
        <dbReference type="ARBA" id="ARBA00022896"/>
    </source>
</evidence>
<evidence type="ECO:0000256" key="11">
    <source>
        <dbReference type="ARBA" id="ARBA00023004"/>
    </source>
</evidence>
<dbReference type="SUPFAM" id="SSF57424">
    <property type="entry name" value="LDL receptor-like module"/>
    <property type="match status" value="1"/>
</dbReference>
<dbReference type="Gene3D" id="1.25.40.10">
    <property type="entry name" value="Tetratricopeptide repeat domain"/>
    <property type="match status" value="1"/>
</dbReference>
<dbReference type="PANTHER" id="PTHR10869:SF244">
    <property type="entry name" value="PROLYL 4-HYDROXYLASE SUBUNIT ALPHA-2"/>
    <property type="match status" value="1"/>
</dbReference>
<organism evidence="17 18">
    <name type="scientific">Batillaria attramentaria</name>
    <dbReference type="NCBI Taxonomy" id="370345"/>
    <lineage>
        <taxon>Eukaryota</taxon>
        <taxon>Metazoa</taxon>
        <taxon>Spiralia</taxon>
        <taxon>Lophotrochozoa</taxon>
        <taxon>Mollusca</taxon>
        <taxon>Gastropoda</taxon>
        <taxon>Caenogastropoda</taxon>
        <taxon>Sorbeoconcha</taxon>
        <taxon>Cerithioidea</taxon>
        <taxon>Batillariidae</taxon>
        <taxon>Batillaria</taxon>
    </lineage>
</organism>
<keyword evidence="18" id="KW-1185">Reference proteome</keyword>
<dbReference type="InterPro" id="IPR006620">
    <property type="entry name" value="Pro_4_hyd_alph"/>
</dbReference>
<evidence type="ECO:0000256" key="10">
    <source>
        <dbReference type="ARBA" id="ARBA00023002"/>
    </source>
</evidence>
<evidence type="ECO:0000313" key="17">
    <source>
        <dbReference type="EMBL" id="KAK7504600.1"/>
    </source>
</evidence>
<comment type="function">
    <text evidence="2">Catalyzes the post-translational formation of 4-hydroxyproline in -Xaa-Pro-Gly- sequences in collagens and other proteins.</text>
</comment>
<name>A0ABD0LZE8_9CAEN</name>
<dbReference type="SMART" id="SM00702">
    <property type="entry name" value="P4Hc"/>
    <property type="match status" value="1"/>
</dbReference>
<keyword evidence="7" id="KW-0256">Endoplasmic reticulum</keyword>